<dbReference type="Proteomes" id="UP000195557">
    <property type="component" value="Unassembled WGS sequence"/>
</dbReference>
<organism evidence="3">
    <name type="scientific">Ostreococcus tauri</name>
    <name type="common">Marine green alga</name>
    <dbReference type="NCBI Taxonomy" id="70448"/>
    <lineage>
        <taxon>Eukaryota</taxon>
        <taxon>Viridiplantae</taxon>
        <taxon>Chlorophyta</taxon>
        <taxon>Mamiellophyceae</taxon>
        <taxon>Mamiellales</taxon>
        <taxon>Bathycoccaceae</taxon>
        <taxon>Ostreococcus</taxon>
    </lineage>
</organism>
<protein>
    <submittedName>
        <fullName evidence="3">Uncharacterized protein</fullName>
    </submittedName>
</protein>
<accession>A0A1Y5IAW1</accession>
<sequence>MRSGMSAGTMTARRSRRRGGSRSKSDGPDEEKDFFEDGDFEDEFGDGFEGEHDDWDDDRARLRGRRASSSSAVERERALRRWEREEARSTKSCGCSSAVAAVTLFLLGFSAIGRATTYSEETALARETYTRAMDAWNGGERERFSGATFELGLSPVSGNGSPTTWTPTRAVTTGEKEGVNHHSSMGTYEALRYALHGGGLIEAIAIPELISAGVADAADVPSLASILGTAPTPTYSRHYNNTAVMAALMGKRSLMIRVNGAQELRVSDDVELFTKKFLPITNWKTCKYQYAGHPINGGCDTYSVIDRICVKLAQMGASDAWALDDYGGGYGCEARSLTEDGSPSETETWQAFVRHRISAPVTGTYPALTLVRKTLAMARDTNSAVLLRSINDPYITLLNVTDGTSSFGEAQTQLTVAGVVLIVAAAVFSIPAACLLIPMAFEAYASTARAAPNQASFTAVPLRDMV</sequence>
<dbReference type="AlphaFoldDB" id="A0A1Y5IAW1"/>
<evidence type="ECO:0000256" key="1">
    <source>
        <dbReference type="SAM" id="MobiDB-lite"/>
    </source>
</evidence>
<gene>
    <name evidence="3" type="ORF">BE221DRAFT_191720</name>
</gene>
<keyword evidence="2" id="KW-1133">Transmembrane helix</keyword>
<feature type="compositionally biased region" description="Acidic residues" evidence="1">
    <location>
        <begin position="28"/>
        <end position="57"/>
    </location>
</feature>
<keyword evidence="2" id="KW-0812">Transmembrane</keyword>
<feature type="transmembrane region" description="Helical" evidence="2">
    <location>
        <begin position="414"/>
        <end position="437"/>
    </location>
</feature>
<keyword evidence="2" id="KW-0472">Membrane</keyword>
<name>A0A1Y5IAW1_OSTTA</name>
<dbReference type="EMBL" id="KZ155781">
    <property type="protein sequence ID" value="OUS46718.1"/>
    <property type="molecule type" value="Genomic_DNA"/>
</dbReference>
<reference evidence="3" key="1">
    <citation type="submission" date="2017-04" db="EMBL/GenBank/DDBJ databases">
        <title>Population genomics of picophytoplankton unveils novel chromosome hypervariability.</title>
        <authorList>
            <consortium name="DOE Joint Genome Institute"/>
            <person name="Blanc-Mathieu R."/>
            <person name="Krasovec M."/>
            <person name="Hebrard M."/>
            <person name="Yau S."/>
            <person name="Desgranges E."/>
            <person name="Martin J."/>
            <person name="Schackwitz W."/>
            <person name="Kuo A."/>
            <person name="Salin G."/>
            <person name="Donnadieu C."/>
            <person name="Desdevises Y."/>
            <person name="Sanchez-Ferandin S."/>
            <person name="Moreau H."/>
            <person name="Rivals E."/>
            <person name="Grigoriev I.V."/>
            <person name="Grimsley N."/>
            <person name="Eyre-Walker A."/>
            <person name="Piganeau G."/>
        </authorList>
    </citation>
    <scope>NUCLEOTIDE SEQUENCE [LARGE SCALE GENOMIC DNA]</scope>
    <source>
        <strain evidence="3">RCC 1115</strain>
    </source>
</reference>
<evidence type="ECO:0000256" key="2">
    <source>
        <dbReference type="SAM" id="Phobius"/>
    </source>
</evidence>
<feature type="region of interest" description="Disordered" evidence="1">
    <location>
        <begin position="1"/>
        <end position="75"/>
    </location>
</feature>
<proteinExistence type="predicted"/>
<evidence type="ECO:0000313" key="3">
    <source>
        <dbReference type="EMBL" id="OUS46718.1"/>
    </source>
</evidence>